<dbReference type="PANTHER" id="PTHR43544">
    <property type="entry name" value="SHORT-CHAIN DEHYDROGENASE/REDUCTASE"/>
    <property type="match status" value="1"/>
</dbReference>
<evidence type="ECO:0000256" key="2">
    <source>
        <dbReference type="ARBA" id="ARBA00023002"/>
    </source>
</evidence>
<keyword evidence="4" id="KW-1185">Reference proteome</keyword>
<dbReference type="SUPFAM" id="SSF51735">
    <property type="entry name" value="NAD(P)-binding Rossmann-fold domains"/>
    <property type="match status" value="1"/>
</dbReference>
<evidence type="ECO:0008006" key="5">
    <source>
        <dbReference type="Google" id="ProtNLM"/>
    </source>
</evidence>
<dbReference type="Gene3D" id="3.40.50.720">
    <property type="entry name" value="NAD(P)-binding Rossmann-like Domain"/>
    <property type="match status" value="1"/>
</dbReference>
<dbReference type="GO" id="GO:0016491">
    <property type="term" value="F:oxidoreductase activity"/>
    <property type="evidence" value="ECO:0007669"/>
    <property type="project" value="UniProtKB-KW"/>
</dbReference>
<accession>A0AAV6TVV8</accession>
<name>A0AAV6TVV8_9ARAC</name>
<dbReference type="EMBL" id="JAFNEN010000945">
    <property type="protein sequence ID" value="KAG8175874.1"/>
    <property type="molecule type" value="Genomic_DNA"/>
</dbReference>
<gene>
    <name evidence="3" type="ORF">JTE90_028225</name>
</gene>
<dbReference type="GO" id="GO:0005737">
    <property type="term" value="C:cytoplasm"/>
    <property type="evidence" value="ECO:0007669"/>
    <property type="project" value="TreeGrafter"/>
</dbReference>
<comment type="caution">
    <text evidence="3">The sequence shown here is derived from an EMBL/GenBank/DDBJ whole genome shotgun (WGS) entry which is preliminary data.</text>
</comment>
<dbReference type="InterPro" id="IPR002347">
    <property type="entry name" value="SDR_fam"/>
</dbReference>
<evidence type="ECO:0000313" key="3">
    <source>
        <dbReference type="EMBL" id="KAG8175874.1"/>
    </source>
</evidence>
<evidence type="ECO:0000313" key="4">
    <source>
        <dbReference type="Proteomes" id="UP000827092"/>
    </source>
</evidence>
<keyword evidence="1" id="KW-0521">NADP</keyword>
<dbReference type="AlphaFoldDB" id="A0AAV6TVV8"/>
<protein>
    <recommendedName>
        <fullName evidence="5">C-factor</fullName>
    </recommendedName>
</protein>
<sequence>MLPLLVKGDHFKPNGIAIKTYELFQVKVLNISSMAGSIGDLGEIPLELVESTISYRTSKAALNMAMRSIAIALKGKDILLVNMCPGWVRTDMGSSSADIDVTESVSAMLKTLPTLDQSRHGDFMDRHGKTIAY</sequence>
<dbReference type="InterPro" id="IPR051468">
    <property type="entry name" value="Fungal_SecMetab_SDRs"/>
</dbReference>
<dbReference type="InterPro" id="IPR036291">
    <property type="entry name" value="NAD(P)-bd_dom_sf"/>
</dbReference>
<dbReference type="PANTHER" id="PTHR43544:SF7">
    <property type="entry name" value="NADB-LER2"/>
    <property type="match status" value="1"/>
</dbReference>
<dbReference type="Pfam" id="PF00106">
    <property type="entry name" value="adh_short"/>
    <property type="match status" value="1"/>
</dbReference>
<dbReference type="Proteomes" id="UP000827092">
    <property type="component" value="Unassembled WGS sequence"/>
</dbReference>
<keyword evidence="2" id="KW-0560">Oxidoreductase</keyword>
<reference evidence="3 4" key="1">
    <citation type="journal article" date="2022" name="Nat. Ecol. Evol.">
        <title>A masculinizing supergene underlies an exaggerated male reproductive morph in a spider.</title>
        <authorList>
            <person name="Hendrickx F."/>
            <person name="De Corte Z."/>
            <person name="Sonet G."/>
            <person name="Van Belleghem S.M."/>
            <person name="Kostlbacher S."/>
            <person name="Vangestel C."/>
        </authorList>
    </citation>
    <scope>NUCLEOTIDE SEQUENCE [LARGE SCALE GENOMIC DNA]</scope>
    <source>
        <strain evidence="3">W744_W776</strain>
    </source>
</reference>
<evidence type="ECO:0000256" key="1">
    <source>
        <dbReference type="ARBA" id="ARBA00022857"/>
    </source>
</evidence>
<proteinExistence type="predicted"/>
<organism evidence="3 4">
    <name type="scientific">Oedothorax gibbosus</name>
    <dbReference type="NCBI Taxonomy" id="931172"/>
    <lineage>
        <taxon>Eukaryota</taxon>
        <taxon>Metazoa</taxon>
        <taxon>Ecdysozoa</taxon>
        <taxon>Arthropoda</taxon>
        <taxon>Chelicerata</taxon>
        <taxon>Arachnida</taxon>
        <taxon>Araneae</taxon>
        <taxon>Araneomorphae</taxon>
        <taxon>Entelegynae</taxon>
        <taxon>Araneoidea</taxon>
        <taxon>Linyphiidae</taxon>
        <taxon>Erigoninae</taxon>
        <taxon>Oedothorax</taxon>
    </lineage>
</organism>